<dbReference type="Gene3D" id="1.10.260.40">
    <property type="entry name" value="lambda repressor-like DNA-binding domains"/>
    <property type="match status" value="1"/>
</dbReference>
<evidence type="ECO:0000256" key="3">
    <source>
        <dbReference type="ARBA" id="ARBA00023163"/>
    </source>
</evidence>
<dbReference type="GO" id="GO:0003700">
    <property type="term" value="F:DNA-binding transcription factor activity"/>
    <property type="evidence" value="ECO:0007669"/>
    <property type="project" value="TreeGrafter"/>
</dbReference>
<dbReference type="InterPro" id="IPR028082">
    <property type="entry name" value="Peripla_BP_I"/>
</dbReference>
<organism evidence="6 7">
    <name type="scientific">Synoicihabitans lomoniglobus</name>
    <dbReference type="NCBI Taxonomy" id="2909285"/>
    <lineage>
        <taxon>Bacteria</taxon>
        <taxon>Pseudomonadati</taxon>
        <taxon>Verrucomicrobiota</taxon>
        <taxon>Opitutia</taxon>
        <taxon>Opitutales</taxon>
        <taxon>Opitutaceae</taxon>
        <taxon>Synoicihabitans</taxon>
    </lineage>
</organism>
<dbReference type="PROSITE" id="PS50932">
    <property type="entry name" value="HTH_LACI_2"/>
    <property type="match status" value="1"/>
</dbReference>
<dbReference type="InterPro" id="IPR000843">
    <property type="entry name" value="HTH_LacI"/>
</dbReference>
<dbReference type="KEGG" id="slom:PXH66_18810"/>
<name>A0AAE9ZWI9_9BACT</name>
<keyword evidence="7" id="KW-1185">Reference proteome</keyword>
<reference evidence="6" key="1">
    <citation type="submission" date="2023-03" db="EMBL/GenBank/DDBJ databases">
        <title>Lomoglobus Profundus gen. nov., sp. nov., a novel member of the phylum Verrucomicrobia, isolated from deep-marine sediment of South China Sea.</title>
        <authorList>
            <person name="Ahmad T."/>
            <person name="Ishaq S.E."/>
            <person name="Wang F."/>
        </authorList>
    </citation>
    <scope>NUCLEOTIDE SEQUENCE</scope>
    <source>
        <strain evidence="6">LMO-M01</strain>
    </source>
</reference>
<dbReference type="SUPFAM" id="SSF47413">
    <property type="entry name" value="lambda repressor-like DNA-binding domains"/>
    <property type="match status" value="1"/>
</dbReference>
<feature type="compositionally biased region" description="Low complexity" evidence="4">
    <location>
        <begin position="357"/>
        <end position="366"/>
    </location>
</feature>
<accession>A0AAE9ZWI9</accession>
<keyword evidence="3" id="KW-0804">Transcription</keyword>
<evidence type="ECO:0000259" key="5">
    <source>
        <dbReference type="PROSITE" id="PS50932"/>
    </source>
</evidence>
<dbReference type="PANTHER" id="PTHR30146">
    <property type="entry name" value="LACI-RELATED TRANSCRIPTIONAL REPRESSOR"/>
    <property type="match status" value="1"/>
</dbReference>
<dbReference type="Proteomes" id="UP001218638">
    <property type="component" value="Chromosome"/>
</dbReference>
<keyword evidence="1" id="KW-0805">Transcription regulation</keyword>
<feature type="region of interest" description="Disordered" evidence="4">
    <location>
        <begin position="357"/>
        <end position="379"/>
    </location>
</feature>
<keyword evidence="2 6" id="KW-0238">DNA-binding</keyword>
<feature type="compositionally biased region" description="Basic residues" evidence="4">
    <location>
        <begin position="367"/>
        <end position="379"/>
    </location>
</feature>
<dbReference type="EMBL" id="CP119075">
    <property type="protein sequence ID" value="WED64394.1"/>
    <property type="molecule type" value="Genomic_DNA"/>
</dbReference>
<dbReference type="Gene3D" id="3.40.50.2300">
    <property type="match status" value="2"/>
</dbReference>
<dbReference type="PANTHER" id="PTHR30146:SF109">
    <property type="entry name" value="HTH-TYPE TRANSCRIPTIONAL REGULATOR GALS"/>
    <property type="match status" value="1"/>
</dbReference>
<dbReference type="GO" id="GO:0000976">
    <property type="term" value="F:transcription cis-regulatory region binding"/>
    <property type="evidence" value="ECO:0007669"/>
    <property type="project" value="TreeGrafter"/>
</dbReference>
<dbReference type="InterPro" id="IPR010982">
    <property type="entry name" value="Lambda_DNA-bd_dom_sf"/>
</dbReference>
<dbReference type="Pfam" id="PF00356">
    <property type="entry name" value="LacI"/>
    <property type="match status" value="1"/>
</dbReference>
<proteinExistence type="predicted"/>
<evidence type="ECO:0000313" key="6">
    <source>
        <dbReference type="EMBL" id="WED64394.1"/>
    </source>
</evidence>
<gene>
    <name evidence="6" type="ORF">PXH66_18810</name>
</gene>
<dbReference type="SUPFAM" id="SSF53822">
    <property type="entry name" value="Periplasmic binding protein-like I"/>
    <property type="match status" value="1"/>
</dbReference>
<protein>
    <submittedName>
        <fullName evidence="6">LacI family DNA-binding transcriptional regulator</fullName>
    </submittedName>
</protein>
<sequence length="379" mass="42913">MSSQRRVTLSDIAKQAEVHVTTVSLALRNHPRLPERTRTRIQKIAKELGYQPDPVLQALVAYRGKVMARRNPPTLAYLTNWSTRLGWQNVTAHPEFYAGAQAKSKELGFNLEHFWMGEPGLTHTRMSKILQTRGITGLIIASHRRETDVALHFDWSAFSAVKIDYFPHEPELHNVTNDQCNIVRLAMRQVAERGYQRIGCVMHRGWDHSVDHLWTAGFLAEQSLFPEKDRVPMFVFPELEPVEAWMAESKDHVEAPPKSFAAWFKKYQPDVILTKRSFVEPCIKQMGLQIPRDVALVDLFLDVFDGANAGVRQNHHIVGELAVEILAGQLHYNKYGVPEIPTTTNVEGTWFDGATCPPKKAAPTRKPATKKKTARAAAK</sequence>
<dbReference type="AlphaFoldDB" id="A0AAE9ZWI9"/>
<dbReference type="SMART" id="SM00354">
    <property type="entry name" value="HTH_LACI"/>
    <property type="match status" value="1"/>
</dbReference>
<dbReference type="CDD" id="cd01392">
    <property type="entry name" value="HTH_LacI"/>
    <property type="match status" value="1"/>
</dbReference>
<feature type="domain" description="HTH lacI-type" evidence="5">
    <location>
        <begin position="7"/>
        <end position="61"/>
    </location>
</feature>
<evidence type="ECO:0000256" key="2">
    <source>
        <dbReference type="ARBA" id="ARBA00023125"/>
    </source>
</evidence>
<evidence type="ECO:0000256" key="4">
    <source>
        <dbReference type="SAM" id="MobiDB-lite"/>
    </source>
</evidence>
<dbReference type="RefSeq" id="WP_330932109.1">
    <property type="nucleotide sequence ID" value="NZ_CP119075.1"/>
</dbReference>
<evidence type="ECO:0000256" key="1">
    <source>
        <dbReference type="ARBA" id="ARBA00023015"/>
    </source>
</evidence>
<evidence type="ECO:0000313" key="7">
    <source>
        <dbReference type="Proteomes" id="UP001218638"/>
    </source>
</evidence>